<dbReference type="InterPro" id="IPR011545">
    <property type="entry name" value="DEAD/DEAH_box_helicase_dom"/>
</dbReference>
<dbReference type="InterPro" id="IPR014001">
    <property type="entry name" value="Helicase_ATP-bd"/>
</dbReference>
<dbReference type="GO" id="GO:0006281">
    <property type="term" value="P:DNA repair"/>
    <property type="evidence" value="ECO:0007669"/>
    <property type="project" value="UniProtKB-KW"/>
</dbReference>
<reference evidence="12 13" key="1">
    <citation type="submission" date="2019-11" db="EMBL/GenBank/DDBJ databases">
        <title>Whole genome sequencing identifies a novel species of the genus Arsenicicoccus isolated from human blood.</title>
        <authorList>
            <person name="Jeong J.H."/>
            <person name="Kweon O.J."/>
            <person name="Kim H.R."/>
            <person name="Kim T.-H."/>
            <person name="Ha S.-M."/>
            <person name="Lee M.-K."/>
        </authorList>
    </citation>
    <scope>NUCLEOTIDE SEQUENCE [LARGE SCALE GENOMIC DNA]</scope>
    <source>
        <strain evidence="12 13">MKL-02</strain>
    </source>
</reference>
<dbReference type="SMART" id="SM00490">
    <property type="entry name" value="HELICc"/>
    <property type="match status" value="1"/>
</dbReference>
<dbReference type="InterPro" id="IPR047112">
    <property type="entry name" value="RecG/Mfd"/>
</dbReference>
<dbReference type="SUPFAM" id="SSF50249">
    <property type="entry name" value="Nucleic acid-binding proteins"/>
    <property type="match status" value="1"/>
</dbReference>
<dbReference type="GO" id="GO:0003678">
    <property type="term" value="F:DNA helicase activity"/>
    <property type="evidence" value="ECO:0007669"/>
    <property type="project" value="TreeGrafter"/>
</dbReference>
<organism evidence="12 13">
    <name type="scientific">Arsenicicoccus cauae</name>
    <dbReference type="NCBI Taxonomy" id="2663847"/>
    <lineage>
        <taxon>Bacteria</taxon>
        <taxon>Bacillati</taxon>
        <taxon>Actinomycetota</taxon>
        <taxon>Actinomycetes</taxon>
        <taxon>Micrococcales</taxon>
        <taxon>Intrasporangiaceae</taxon>
        <taxon>Arsenicicoccus</taxon>
    </lineage>
</organism>
<dbReference type="PROSITE" id="PS51194">
    <property type="entry name" value="HELICASE_CTER"/>
    <property type="match status" value="1"/>
</dbReference>
<feature type="domain" description="Helicase C-terminal" evidence="11">
    <location>
        <begin position="529"/>
        <end position="688"/>
    </location>
</feature>
<evidence type="ECO:0000256" key="7">
    <source>
        <dbReference type="ARBA" id="ARBA00023204"/>
    </source>
</evidence>
<evidence type="ECO:0000256" key="6">
    <source>
        <dbReference type="ARBA" id="ARBA00023125"/>
    </source>
</evidence>
<feature type="region of interest" description="Disordered" evidence="9">
    <location>
        <begin position="499"/>
        <end position="547"/>
    </location>
</feature>
<dbReference type="PROSITE" id="PS51192">
    <property type="entry name" value="HELICASE_ATP_BIND_1"/>
    <property type="match status" value="1"/>
</dbReference>
<dbReference type="InterPro" id="IPR033454">
    <property type="entry name" value="RecG_wedge"/>
</dbReference>
<dbReference type="Pfam" id="PF00271">
    <property type="entry name" value="Helicase_C"/>
    <property type="match status" value="1"/>
</dbReference>
<feature type="compositionally biased region" description="Basic and acidic residues" evidence="9">
    <location>
        <begin position="533"/>
        <end position="542"/>
    </location>
</feature>
<evidence type="ECO:0000313" key="12">
    <source>
        <dbReference type="EMBL" id="MTB72140.1"/>
    </source>
</evidence>
<keyword evidence="2" id="KW-0227">DNA damage</keyword>
<dbReference type="Gene3D" id="3.40.50.300">
    <property type="entry name" value="P-loop containing nucleotide triphosphate hydrolases"/>
    <property type="match status" value="2"/>
</dbReference>
<dbReference type="InterPro" id="IPR001650">
    <property type="entry name" value="Helicase_C-like"/>
</dbReference>
<accession>A0A6I3IQA4</accession>
<evidence type="ECO:0000256" key="1">
    <source>
        <dbReference type="ARBA" id="ARBA00022741"/>
    </source>
</evidence>
<evidence type="ECO:0000256" key="2">
    <source>
        <dbReference type="ARBA" id="ARBA00022763"/>
    </source>
</evidence>
<dbReference type="InterPro" id="IPR027417">
    <property type="entry name" value="P-loop_NTPase"/>
</dbReference>
<keyword evidence="5" id="KW-0067">ATP-binding</keyword>
<sequence>MDREGADRAGPGSSLRSLLGKRTADVLAKAGLVTAGDLLEWYPRDYLEARLSTARLREGEHLVVVAEVLKAVVAPVRSNPRKKLLRATVTDGTTEIDLTFFSHWGPAKDLTPGTLAVFSGRAGTFNGRWQLSHPDYQVIQDSVRHQQILPVYRSVDRLTSWQIGTAMGIVLDAVGELEDPVPDELVRRHGLCDRTTAVRLIHQPRAWGDLTTARSRLRYDEALVLQTALVQRRLTAARDEGTARPGRRGGLLDAFDAALPFPLTEGQRVVGEELAHDLASPVPMHRLLQGDVGSGKTVVALRAMLQVVDSGGQAALLAPTEVLAAQHERSVRAIMGPLAEGGLLGGADEATRVVLLTGSMSADARRRALSEAASGQAGIVIGTHALIQEHVQLADLGLVVVDEQHRFGVEQRDALRAKASRPPHVLVMTATPIPRSVAMTVFGDMETAILRELPAGRSPITTHVVHQGSGTWMARMWQVVAEAVAAGRQAYVVCGRIGDNDSPSGEETEDGFVEAPPEGVEGAAGAAGAEDDLGARGHEGSDARAGARRPDAMSLLQAYDLLVHATPQLEGVRLGLLHGRLAGDDKDAVMRRFAAGEIDVLVATTVIEVGVDVPNATVMVVLDADRFGISQLHQLRGRVGRGEHAGTCFLASTVEPTGDDGDVPVAWQRLQAVAGTTDGFALAEHDLELRGEGDVLGASQSGRRRRIRMLRLADPRDVELIAEAREDAQDLLRDDVGLAAHPRLAAWLADTLDDESAAYLERG</sequence>
<evidence type="ECO:0000256" key="8">
    <source>
        <dbReference type="ARBA" id="ARBA00049819"/>
    </source>
</evidence>
<feature type="compositionally biased region" description="Low complexity" evidence="9">
    <location>
        <begin position="513"/>
        <end position="528"/>
    </location>
</feature>
<dbReference type="InterPro" id="IPR045562">
    <property type="entry name" value="RecG_dom3_C"/>
</dbReference>
<dbReference type="Proteomes" id="UP000431092">
    <property type="component" value="Unassembled WGS sequence"/>
</dbReference>
<dbReference type="EMBL" id="WLVL01000037">
    <property type="protein sequence ID" value="MTB72140.1"/>
    <property type="molecule type" value="Genomic_DNA"/>
</dbReference>
<dbReference type="Pfam" id="PF00270">
    <property type="entry name" value="DEAD"/>
    <property type="match status" value="1"/>
</dbReference>
<feature type="domain" description="Helicase ATP-binding" evidence="10">
    <location>
        <begin position="277"/>
        <end position="450"/>
    </location>
</feature>
<keyword evidence="1" id="KW-0547">Nucleotide-binding</keyword>
<evidence type="ECO:0000259" key="11">
    <source>
        <dbReference type="PROSITE" id="PS51194"/>
    </source>
</evidence>
<keyword evidence="6" id="KW-0238">DNA-binding</keyword>
<name>A0A6I3IQA4_9MICO</name>
<dbReference type="CDD" id="cd17992">
    <property type="entry name" value="DEXHc_RecG"/>
    <property type="match status" value="1"/>
</dbReference>
<dbReference type="SMART" id="SM00487">
    <property type="entry name" value="DEXDc"/>
    <property type="match status" value="1"/>
</dbReference>
<comment type="caution">
    <text evidence="12">The sequence shown here is derived from an EMBL/GenBank/DDBJ whole genome shotgun (WGS) entry which is preliminary data.</text>
</comment>
<protein>
    <recommendedName>
        <fullName evidence="8">Probable DNA 3'-5' helicase RecG</fullName>
    </recommendedName>
</protein>
<keyword evidence="3" id="KW-0378">Hydrolase</keyword>
<keyword evidence="13" id="KW-1185">Reference proteome</keyword>
<evidence type="ECO:0000256" key="3">
    <source>
        <dbReference type="ARBA" id="ARBA00022801"/>
    </source>
</evidence>
<dbReference type="Pfam" id="PF19833">
    <property type="entry name" value="RecG_dom3_C"/>
    <property type="match status" value="1"/>
</dbReference>
<evidence type="ECO:0000256" key="9">
    <source>
        <dbReference type="SAM" id="MobiDB-lite"/>
    </source>
</evidence>
<dbReference type="GO" id="GO:0005524">
    <property type="term" value="F:ATP binding"/>
    <property type="evidence" value="ECO:0007669"/>
    <property type="project" value="UniProtKB-KW"/>
</dbReference>
<dbReference type="CDD" id="cd04488">
    <property type="entry name" value="RecG_wedge_OBF"/>
    <property type="match status" value="1"/>
</dbReference>
<gene>
    <name evidence="12" type="ORF">GGG17_09195</name>
</gene>
<evidence type="ECO:0000313" key="13">
    <source>
        <dbReference type="Proteomes" id="UP000431092"/>
    </source>
</evidence>
<dbReference type="Gene3D" id="2.40.50.140">
    <property type="entry name" value="Nucleic acid-binding proteins"/>
    <property type="match status" value="1"/>
</dbReference>
<evidence type="ECO:0000256" key="4">
    <source>
        <dbReference type="ARBA" id="ARBA00022806"/>
    </source>
</evidence>
<evidence type="ECO:0000259" key="10">
    <source>
        <dbReference type="PROSITE" id="PS51192"/>
    </source>
</evidence>
<dbReference type="GO" id="GO:0016787">
    <property type="term" value="F:hydrolase activity"/>
    <property type="evidence" value="ECO:0007669"/>
    <property type="project" value="UniProtKB-KW"/>
</dbReference>
<keyword evidence="7" id="KW-0234">DNA repair</keyword>
<dbReference type="SUPFAM" id="SSF52540">
    <property type="entry name" value="P-loop containing nucleoside triphosphate hydrolases"/>
    <property type="match status" value="2"/>
</dbReference>
<dbReference type="PANTHER" id="PTHR47964">
    <property type="entry name" value="ATP-DEPENDENT DNA HELICASE HOMOLOG RECG, CHLOROPLASTIC"/>
    <property type="match status" value="1"/>
</dbReference>
<dbReference type="InterPro" id="IPR012340">
    <property type="entry name" value="NA-bd_OB-fold"/>
</dbReference>
<dbReference type="GO" id="GO:0003677">
    <property type="term" value="F:DNA binding"/>
    <property type="evidence" value="ECO:0007669"/>
    <property type="project" value="UniProtKB-KW"/>
</dbReference>
<keyword evidence="4 12" id="KW-0347">Helicase</keyword>
<dbReference type="AlphaFoldDB" id="A0A6I3IQA4"/>
<proteinExistence type="predicted"/>
<dbReference type="PANTHER" id="PTHR47964:SF1">
    <property type="entry name" value="ATP-DEPENDENT DNA HELICASE HOMOLOG RECG, CHLOROPLASTIC"/>
    <property type="match status" value="1"/>
</dbReference>
<dbReference type="Pfam" id="PF17191">
    <property type="entry name" value="RecG_wedge"/>
    <property type="match status" value="1"/>
</dbReference>
<evidence type="ECO:0000256" key="5">
    <source>
        <dbReference type="ARBA" id="ARBA00022840"/>
    </source>
</evidence>